<reference evidence="1" key="1">
    <citation type="submission" date="2022-08" db="EMBL/GenBank/DDBJ databases">
        <title>A Global Phylogenomic Analysis of the Shiitake Genus Lentinula.</title>
        <authorList>
            <consortium name="DOE Joint Genome Institute"/>
            <person name="Sierra-Patev S."/>
            <person name="Min B."/>
            <person name="Naranjo-Ortiz M."/>
            <person name="Looney B."/>
            <person name="Konkel Z."/>
            <person name="Slot J.C."/>
            <person name="Sakamoto Y."/>
            <person name="Steenwyk J.L."/>
            <person name="Rokas A."/>
            <person name="Carro J."/>
            <person name="Camarero S."/>
            <person name="Ferreira P."/>
            <person name="Molpeceres G."/>
            <person name="Ruiz-Duenas F.J."/>
            <person name="Serrano A."/>
            <person name="Henrissat B."/>
            <person name="Drula E."/>
            <person name="Hughes K.W."/>
            <person name="Mata J.L."/>
            <person name="Ishikawa N.K."/>
            <person name="Vargas-Isla R."/>
            <person name="Ushijima S."/>
            <person name="Smith C.A."/>
            <person name="Ahrendt S."/>
            <person name="Andreopoulos W."/>
            <person name="He G."/>
            <person name="Labutti K."/>
            <person name="Lipzen A."/>
            <person name="Ng V."/>
            <person name="Riley R."/>
            <person name="Sandor L."/>
            <person name="Barry K."/>
            <person name="Martinez A.T."/>
            <person name="Xiao Y."/>
            <person name="Gibbons J.G."/>
            <person name="Terashima K."/>
            <person name="Grigoriev I.V."/>
            <person name="Hibbett D.S."/>
        </authorList>
    </citation>
    <scope>NUCLEOTIDE SEQUENCE</scope>
    <source>
        <strain evidence="1">RHP3577 ss4</strain>
    </source>
</reference>
<evidence type="ECO:0000313" key="1">
    <source>
        <dbReference type="EMBL" id="KAJ4487452.1"/>
    </source>
</evidence>
<gene>
    <name evidence="1" type="ORF">C8R41DRAFT_868055</name>
</gene>
<dbReference type="EMBL" id="JANVFT010000047">
    <property type="protein sequence ID" value="KAJ4487452.1"/>
    <property type="molecule type" value="Genomic_DNA"/>
</dbReference>
<dbReference type="Proteomes" id="UP001150217">
    <property type="component" value="Unassembled WGS sequence"/>
</dbReference>
<organism evidence="1 2">
    <name type="scientific">Lentinula lateritia</name>
    <dbReference type="NCBI Taxonomy" id="40482"/>
    <lineage>
        <taxon>Eukaryota</taxon>
        <taxon>Fungi</taxon>
        <taxon>Dikarya</taxon>
        <taxon>Basidiomycota</taxon>
        <taxon>Agaricomycotina</taxon>
        <taxon>Agaricomycetes</taxon>
        <taxon>Agaricomycetidae</taxon>
        <taxon>Agaricales</taxon>
        <taxon>Marasmiineae</taxon>
        <taxon>Omphalotaceae</taxon>
        <taxon>Lentinula</taxon>
    </lineage>
</organism>
<keyword evidence="2" id="KW-1185">Reference proteome</keyword>
<protein>
    <recommendedName>
        <fullName evidence="3">F-box domain-containing protein</fullName>
    </recommendedName>
</protein>
<evidence type="ECO:0008006" key="3">
    <source>
        <dbReference type="Google" id="ProtNLM"/>
    </source>
</evidence>
<sequence length="515" mass="58290">MAVLCDQFAITLTLAKTMTVAWQSIFLPKPREDRLPETAAAHTQLNPLDEALLDMTSYDELDMPKRLLTEDLSPQTFHQGKPYVESNTGFDAVFSLPLLWSSLSIESWHLYGRPALADLVVTYISRSGNVPLKIHLKSEEDIPEVELQVFDALLEHVSRWQEATLYISLPWLLHTKTKLGSRLFPGSTCFLELEHLVLNVQRNSQSNQDLTRYFPNQIILSSPKLNVFYGIGYDSSFNPRGFGRTYNHSSVTKLVLHRFTGRSLGHFLSCFPMLETCSIGGFQLSEDASNDINFEDDLPIYTSKITHLCHAAPWDTFQGGAWRFLRIPDLTSLELRYNGYSLTQVSSLLSSSGSILSEAKLYNFPIDEIINFLSSHPSISHLCIHVDGELGLLDQLTTGLTFVTDRWPVVPNLLSFELSWSDRGYKRLRDLNTMALQTVLRNAICGMVESRLSLSGNRTQGLQRLALRIRDGDFLEFELLYEAIRNKLSCMEGFDFETLTAQFSCVKTHSASPLR</sequence>
<proteinExistence type="predicted"/>
<name>A0ABQ8VG44_9AGAR</name>
<accession>A0ABQ8VG44</accession>
<evidence type="ECO:0000313" key="2">
    <source>
        <dbReference type="Proteomes" id="UP001150217"/>
    </source>
</evidence>
<comment type="caution">
    <text evidence="1">The sequence shown here is derived from an EMBL/GenBank/DDBJ whole genome shotgun (WGS) entry which is preliminary data.</text>
</comment>